<dbReference type="AlphaFoldDB" id="A0A2G5F778"/>
<organism evidence="1 2">
    <name type="scientific">Aquilegia coerulea</name>
    <name type="common">Rocky mountain columbine</name>
    <dbReference type="NCBI Taxonomy" id="218851"/>
    <lineage>
        <taxon>Eukaryota</taxon>
        <taxon>Viridiplantae</taxon>
        <taxon>Streptophyta</taxon>
        <taxon>Embryophyta</taxon>
        <taxon>Tracheophyta</taxon>
        <taxon>Spermatophyta</taxon>
        <taxon>Magnoliopsida</taxon>
        <taxon>Ranunculales</taxon>
        <taxon>Ranunculaceae</taxon>
        <taxon>Thalictroideae</taxon>
        <taxon>Aquilegia</taxon>
    </lineage>
</organism>
<dbReference type="InterPro" id="IPR039933">
    <property type="entry name" value="XRI1"/>
</dbReference>
<dbReference type="PANTHER" id="PTHR33385:SF18">
    <property type="entry name" value="XRI1-LIKE PROTEIN"/>
    <property type="match status" value="1"/>
</dbReference>
<dbReference type="OrthoDB" id="691244at2759"/>
<dbReference type="InParanoid" id="A0A2G5F778"/>
<sequence>MEYSGNMCSYQFSKDWDLPNFEFHDKDFSLEPLSLDLSTGYLQDAVDDWINGCKRRRVSSNDSLIQMTGFSKNVCNSDDLEYSYESPTCVRQKDSSASTDHGHGLKKVAYPFDMVKPDGIKGHVTLSEINERIMMRPKRPVRHPVGDLGCSPCVFSTGFGPSGKAVVAITRIHTQGRGTVIIIKTRS</sequence>
<evidence type="ECO:0000313" key="1">
    <source>
        <dbReference type="EMBL" id="PIA63757.1"/>
    </source>
</evidence>
<gene>
    <name evidence="1" type="ORF">AQUCO_00201239v1</name>
</gene>
<dbReference type="EMBL" id="KZ305019">
    <property type="protein sequence ID" value="PIA63757.1"/>
    <property type="molecule type" value="Genomic_DNA"/>
</dbReference>
<keyword evidence="2" id="KW-1185">Reference proteome</keyword>
<protein>
    <recommendedName>
        <fullName evidence="3">Protein XRI1</fullName>
    </recommendedName>
</protein>
<proteinExistence type="predicted"/>
<dbReference type="Proteomes" id="UP000230069">
    <property type="component" value="Unassembled WGS sequence"/>
</dbReference>
<evidence type="ECO:0008006" key="3">
    <source>
        <dbReference type="Google" id="ProtNLM"/>
    </source>
</evidence>
<name>A0A2G5F778_AQUCA</name>
<dbReference type="STRING" id="218851.A0A2G5F778"/>
<accession>A0A2G5F778</accession>
<reference evidence="1 2" key="1">
    <citation type="submission" date="2017-09" db="EMBL/GenBank/DDBJ databases">
        <title>WGS assembly of Aquilegia coerulea Goldsmith.</title>
        <authorList>
            <person name="Hodges S."/>
            <person name="Kramer E."/>
            <person name="Nordborg M."/>
            <person name="Tomkins J."/>
            <person name="Borevitz J."/>
            <person name="Derieg N."/>
            <person name="Yan J."/>
            <person name="Mihaltcheva S."/>
            <person name="Hayes R.D."/>
            <person name="Rokhsar D."/>
        </authorList>
    </citation>
    <scope>NUCLEOTIDE SEQUENCE [LARGE SCALE GENOMIC DNA]</scope>
    <source>
        <strain evidence="2">cv. Goldsmith</strain>
    </source>
</reference>
<dbReference type="GO" id="GO:0007140">
    <property type="term" value="P:male meiotic nuclear division"/>
    <property type="evidence" value="ECO:0007669"/>
    <property type="project" value="InterPro"/>
</dbReference>
<dbReference type="PANTHER" id="PTHR33385">
    <property type="entry name" value="PROTEIN XRI1"/>
    <property type="match status" value="1"/>
</dbReference>
<dbReference type="GO" id="GO:0007143">
    <property type="term" value="P:female meiotic nuclear division"/>
    <property type="evidence" value="ECO:0007669"/>
    <property type="project" value="InterPro"/>
</dbReference>
<evidence type="ECO:0000313" key="2">
    <source>
        <dbReference type="Proteomes" id="UP000230069"/>
    </source>
</evidence>